<reference evidence="5" key="1">
    <citation type="submission" date="2018-11" db="EMBL/GenBank/DDBJ databases">
        <title>FDA dAtabase for Regulatory Grade micrObial Sequences (FDA-ARGOS): Supporting development and validation of Infectious Disease Dx tests.</title>
        <authorList>
            <person name="Goldberg B."/>
            <person name="Campos J."/>
            <person name="Tallon L."/>
            <person name="Sadzewicz L."/>
            <person name="Zhao X."/>
            <person name="Vavikolanu K."/>
            <person name="Mehta A."/>
            <person name="Aluvathingal J."/>
            <person name="Nadendla S."/>
            <person name="Geyer C."/>
            <person name="Nandy P."/>
            <person name="Yan Y."/>
            <person name="Sichtig H."/>
        </authorList>
    </citation>
    <scope>NUCLEOTIDE SEQUENCE [LARGE SCALE GENOMIC DNA]</scope>
    <source>
        <strain evidence="5">FDAARGOS_614</strain>
    </source>
</reference>
<dbReference type="OrthoDB" id="8929028at2"/>
<evidence type="ECO:0000259" key="3">
    <source>
        <dbReference type="PROSITE" id="PS50887"/>
    </source>
</evidence>
<dbReference type="GO" id="GO:0043709">
    <property type="term" value="P:cell adhesion involved in single-species biofilm formation"/>
    <property type="evidence" value="ECO:0007669"/>
    <property type="project" value="TreeGrafter"/>
</dbReference>
<comment type="catalytic activity">
    <reaction evidence="2">
        <text>2 GTP = 3',3'-c-di-GMP + 2 diphosphate</text>
        <dbReference type="Rhea" id="RHEA:24898"/>
        <dbReference type="ChEBI" id="CHEBI:33019"/>
        <dbReference type="ChEBI" id="CHEBI:37565"/>
        <dbReference type="ChEBI" id="CHEBI:58805"/>
        <dbReference type="EC" id="2.7.7.65"/>
    </reaction>
</comment>
<dbReference type="Gene3D" id="3.30.70.270">
    <property type="match status" value="1"/>
</dbReference>
<name>A0A3G8H898_9BURK</name>
<dbReference type="InterPro" id="IPR000160">
    <property type="entry name" value="GGDEF_dom"/>
</dbReference>
<dbReference type="PANTHER" id="PTHR45138:SF9">
    <property type="entry name" value="DIGUANYLATE CYCLASE DGCM-RELATED"/>
    <property type="match status" value="1"/>
</dbReference>
<evidence type="ECO:0000313" key="5">
    <source>
        <dbReference type="Proteomes" id="UP000270411"/>
    </source>
</evidence>
<evidence type="ECO:0000256" key="1">
    <source>
        <dbReference type="ARBA" id="ARBA00012528"/>
    </source>
</evidence>
<evidence type="ECO:0000256" key="2">
    <source>
        <dbReference type="ARBA" id="ARBA00034247"/>
    </source>
</evidence>
<dbReference type="PROSITE" id="PS50887">
    <property type="entry name" value="GGDEF"/>
    <property type="match status" value="1"/>
</dbReference>
<dbReference type="AlphaFoldDB" id="A0A3G8H898"/>
<dbReference type="InterPro" id="IPR050469">
    <property type="entry name" value="Diguanylate_Cyclase"/>
</dbReference>
<dbReference type="GO" id="GO:0052621">
    <property type="term" value="F:diguanylate cyclase activity"/>
    <property type="evidence" value="ECO:0007669"/>
    <property type="project" value="UniProtKB-EC"/>
</dbReference>
<dbReference type="GO" id="GO:0005886">
    <property type="term" value="C:plasma membrane"/>
    <property type="evidence" value="ECO:0007669"/>
    <property type="project" value="TreeGrafter"/>
</dbReference>
<dbReference type="EC" id="2.7.7.65" evidence="1"/>
<dbReference type="Proteomes" id="UP000270411">
    <property type="component" value="Chromosome 2"/>
</dbReference>
<accession>A0A3G8H898</accession>
<feature type="domain" description="GGDEF" evidence="3">
    <location>
        <begin position="1"/>
        <end position="64"/>
    </location>
</feature>
<sequence>MPARLGGEEFAVLLPRATGQQAAGVAEQLRGIVEALACEPADDAAARGTIRFTASFGVARVVAG</sequence>
<dbReference type="KEGG" id="cpau:EHF44_24045"/>
<dbReference type="EMBL" id="CP033970">
    <property type="protein sequence ID" value="AZG16459.1"/>
    <property type="molecule type" value="Genomic_DNA"/>
</dbReference>
<dbReference type="InterPro" id="IPR043128">
    <property type="entry name" value="Rev_trsase/Diguanyl_cyclase"/>
</dbReference>
<organism evidence="4 5">
    <name type="scientific">Cupriavidus pauculus</name>
    <dbReference type="NCBI Taxonomy" id="82633"/>
    <lineage>
        <taxon>Bacteria</taxon>
        <taxon>Pseudomonadati</taxon>
        <taxon>Pseudomonadota</taxon>
        <taxon>Betaproteobacteria</taxon>
        <taxon>Burkholderiales</taxon>
        <taxon>Burkholderiaceae</taxon>
        <taxon>Cupriavidus</taxon>
    </lineage>
</organism>
<dbReference type="PANTHER" id="PTHR45138">
    <property type="entry name" value="REGULATORY COMPONENTS OF SENSORY TRANSDUCTION SYSTEM"/>
    <property type="match status" value="1"/>
</dbReference>
<protein>
    <recommendedName>
        <fullName evidence="1">diguanylate cyclase</fullName>
        <ecNumber evidence="1">2.7.7.65</ecNumber>
    </recommendedName>
</protein>
<proteinExistence type="predicted"/>
<dbReference type="InterPro" id="IPR029787">
    <property type="entry name" value="Nucleotide_cyclase"/>
</dbReference>
<evidence type="ECO:0000313" key="4">
    <source>
        <dbReference type="EMBL" id="AZG16459.1"/>
    </source>
</evidence>
<dbReference type="SUPFAM" id="SSF55073">
    <property type="entry name" value="Nucleotide cyclase"/>
    <property type="match status" value="1"/>
</dbReference>
<gene>
    <name evidence="4" type="ORF">EHF44_24045</name>
</gene>
<dbReference type="RefSeq" id="WP_124686189.1">
    <property type="nucleotide sequence ID" value="NZ_CP033970.1"/>
</dbReference>
<dbReference type="GO" id="GO:1902201">
    <property type="term" value="P:negative regulation of bacterial-type flagellum-dependent cell motility"/>
    <property type="evidence" value="ECO:0007669"/>
    <property type="project" value="TreeGrafter"/>
</dbReference>
<dbReference type="Pfam" id="PF00990">
    <property type="entry name" value="GGDEF"/>
    <property type="match status" value="1"/>
</dbReference>